<dbReference type="SUPFAM" id="SSF50998">
    <property type="entry name" value="Quinoprotein alcohol dehydrogenase-like"/>
    <property type="match status" value="1"/>
</dbReference>
<proteinExistence type="predicted"/>
<evidence type="ECO:0000313" key="1">
    <source>
        <dbReference type="EMBL" id="GAI03281.1"/>
    </source>
</evidence>
<feature type="non-terminal residue" evidence="1">
    <location>
        <position position="1"/>
    </location>
</feature>
<reference evidence="1" key="1">
    <citation type="journal article" date="2014" name="Front. Microbiol.">
        <title>High frequency of phylogenetically diverse reductive dehalogenase-homologous genes in deep subseafloor sedimentary metagenomes.</title>
        <authorList>
            <person name="Kawai M."/>
            <person name="Futagami T."/>
            <person name="Toyoda A."/>
            <person name="Takaki Y."/>
            <person name="Nishi S."/>
            <person name="Hori S."/>
            <person name="Arai W."/>
            <person name="Tsubouchi T."/>
            <person name="Morono Y."/>
            <person name="Uchiyama I."/>
            <person name="Ito T."/>
            <person name="Fujiyama A."/>
            <person name="Inagaki F."/>
            <person name="Takami H."/>
        </authorList>
    </citation>
    <scope>NUCLEOTIDE SEQUENCE</scope>
    <source>
        <strain evidence="1">Expedition CK06-06</strain>
    </source>
</reference>
<evidence type="ECO:0008006" key="2">
    <source>
        <dbReference type="Google" id="ProtNLM"/>
    </source>
</evidence>
<dbReference type="AlphaFoldDB" id="X1LBP3"/>
<dbReference type="PANTHER" id="PTHR35580:SF1">
    <property type="entry name" value="PHYTASE-LIKE DOMAIN-CONTAINING PROTEIN"/>
    <property type="match status" value="1"/>
</dbReference>
<dbReference type="InterPro" id="IPR052918">
    <property type="entry name" value="Motility_Chemotaxis_Reg"/>
</dbReference>
<protein>
    <recommendedName>
        <fullName evidence="2">Bulb-type lectin domain-containing protein</fullName>
    </recommendedName>
</protein>
<sequence>SDNSGNIYTYSYVSNKAEFLDEMIDEGIFICKQTGNGNLVWLKQFPYSQNMDYGSQGNYINIDDNTGHIYITGALEDQLIIPGETTLVPGDEGSIFVLKYDLDGNYVWSIQEDFAGKELSVVPDYSGNIVLSGIFRDIITIGTTGLTSDGEQDGFVAKYDAGGNFLWAIRAGGELIEYMAITSTDSSNNIYLSGEFISENVTVDDTEITMEEGDGNIIFAKLDSDGNVQWVTFM</sequence>
<dbReference type="EMBL" id="BARV01008375">
    <property type="protein sequence ID" value="GAI03281.1"/>
    <property type="molecule type" value="Genomic_DNA"/>
</dbReference>
<dbReference type="PANTHER" id="PTHR35580">
    <property type="entry name" value="CELL SURFACE GLYCOPROTEIN (S-LAYER PROTEIN)-LIKE PROTEIN"/>
    <property type="match status" value="1"/>
</dbReference>
<gene>
    <name evidence="1" type="ORF">S06H3_16849</name>
</gene>
<comment type="caution">
    <text evidence="1">The sequence shown here is derived from an EMBL/GenBank/DDBJ whole genome shotgun (WGS) entry which is preliminary data.</text>
</comment>
<organism evidence="1">
    <name type="scientific">marine sediment metagenome</name>
    <dbReference type="NCBI Taxonomy" id="412755"/>
    <lineage>
        <taxon>unclassified sequences</taxon>
        <taxon>metagenomes</taxon>
        <taxon>ecological metagenomes</taxon>
    </lineage>
</organism>
<accession>X1LBP3</accession>
<dbReference type="InterPro" id="IPR011047">
    <property type="entry name" value="Quinoprotein_ADH-like_sf"/>
</dbReference>
<name>X1LBP3_9ZZZZ</name>